<keyword evidence="3" id="KW-1185">Reference proteome</keyword>
<proteinExistence type="predicted"/>
<gene>
    <name evidence="2" type="ORF">G9H61_03575</name>
</gene>
<feature type="transmembrane region" description="Helical" evidence="1">
    <location>
        <begin position="56"/>
        <end position="75"/>
    </location>
</feature>
<dbReference type="EMBL" id="JAANOH010000001">
    <property type="protein sequence ID" value="MCZ2474509.1"/>
    <property type="molecule type" value="Genomic_DNA"/>
</dbReference>
<evidence type="ECO:0000313" key="3">
    <source>
        <dbReference type="Proteomes" id="UP001321186"/>
    </source>
</evidence>
<dbReference type="InterPro" id="IPR029377">
    <property type="entry name" value="TMEM220"/>
</dbReference>
<sequence>MMNKAFLISGIVFTIIFILFAYWQLNDPDPILWVPVYLIPAYTALRAITGKVNSELMVVLFILSGVAGLQTWVEMTAWEGFITDGLSMKTMNQELAREAVGLWITTFSFATFYFLDKKYN</sequence>
<keyword evidence="1" id="KW-1133">Transmembrane helix</keyword>
<accession>A0ABT4JFF6</accession>
<name>A0ABT4JFF6_9BACT</name>
<dbReference type="PANTHER" id="PTHR34262:SF1">
    <property type="entry name" value="TRANSMEMBRANE PROTEIN 220"/>
    <property type="match status" value="1"/>
</dbReference>
<feature type="transmembrane region" description="Helical" evidence="1">
    <location>
        <begin position="5"/>
        <end position="25"/>
    </location>
</feature>
<feature type="transmembrane region" description="Helical" evidence="1">
    <location>
        <begin position="95"/>
        <end position="115"/>
    </location>
</feature>
<protein>
    <recommendedName>
        <fullName evidence="4">Transmembrane family 220, helix</fullName>
    </recommendedName>
</protein>
<keyword evidence="1" id="KW-0472">Membrane</keyword>
<reference evidence="2 3" key="1">
    <citation type="submission" date="2020-03" db="EMBL/GenBank/DDBJ databases">
        <authorList>
            <person name="Pitt A."/>
            <person name="Hahn M.W."/>
        </authorList>
    </citation>
    <scope>NUCLEOTIDE SEQUENCE [LARGE SCALE GENOMIC DNA]</scope>
    <source>
        <strain evidence="2 3">5A-MARBSE</strain>
    </source>
</reference>
<comment type="caution">
    <text evidence="2">The sequence shown here is derived from an EMBL/GenBank/DDBJ whole genome shotgun (WGS) entry which is preliminary data.</text>
</comment>
<evidence type="ECO:0000256" key="1">
    <source>
        <dbReference type="SAM" id="Phobius"/>
    </source>
</evidence>
<evidence type="ECO:0008006" key="4">
    <source>
        <dbReference type="Google" id="ProtNLM"/>
    </source>
</evidence>
<dbReference type="PANTHER" id="PTHR34262">
    <property type="entry name" value="TRANSMEMBRANE PROTEIN 220"/>
    <property type="match status" value="1"/>
</dbReference>
<evidence type="ECO:0000313" key="2">
    <source>
        <dbReference type="EMBL" id="MCZ2474509.1"/>
    </source>
</evidence>
<dbReference type="Pfam" id="PF15071">
    <property type="entry name" value="TMEM220"/>
    <property type="match status" value="1"/>
</dbReference>
<dbReference type="Proteomes" id="UP001321186">
    <property type="component" value="Unassembled WGS sequence"/>
</dbReference>
<keyword evidence="1" id="KW-0812">Transmembrane</keyword>
<organism evidence="2 3">
    <name type="scientific">Aquirufa ecclesiirivi</name>
    <dbReference type="NCBI Taxonomy" id="2715124"/>
    <lineage>
        <taxon>Bacteria</taxon>
        <taxon>Pseudomonadati</taxon>
        <taxon>Bacteroidota</taxon>
        <taxon>Cytophagia</taxon>
        <taxon>Cytophagales</taxon>
        <taxon>Flectobacillaceae</taxon>
        <taxon>Aquirufa</taxon>
    </lineage>
</organism>
<dbReference type="RefSeq" id="WP_166375192.1">
    <property type="nucleotide sequence ID" value="NZ_CBCRZM010000017.1"/>
</dbReference>
<feature type="transmembrane region" description="Helical" evidence="1">
    <location>
        <begin position="31"/>
        <end position="49"/>
    </location>
</feature>